<dbReference type="PROSITE" id="PS51257">
    <property type="entry name" value="PROKAR_LIPOPROTEIN"/>
    <property type="match status" value="1"/>
</dbReference>
<dbReference type="RefSeq" id="WP_109742011.1">
    <property type="nucleotide sequence ID" value="NZ_QGGO01000005.1"/>
</dbReference>
<reference evidence="1 2" key="1">
    <citation type="submission" date="2018-05" db="EMBL/GenBank/DDBJ databases">
        <title>Genomic Encyclopedia of Archaeal and Bacterial Type Strains, Phase II (KMG-II): from individual species to whole genera.</title>
        <authorList>
            <person name="Goeker M."/>
        </authorList>
    </citation>
    <scope>NUCLEOTIDE SEQUENCE [LARGE SCALE GENOMIC DNA]</scope>
    <source>
        <strain evidence="1 2">DSM 22214</strain>
    </source>
</reference>
<dbReference type="OrthoDB" id="707849at2"/>
<keyword evidence="2" id="KW-1185">Reference proteome</keyword>
<dbReference type="Pfam" id="PF14135">
    <property type="entry name" value="DUF4302"/>
    <property type="match status" value="1"/>
</dbReference>
<comment type="caution">
    <text evidence="1">The sequence shown here is derived from an EMBL/GenBank/DDBJ whole genome shotgun (WGS) entry which is preliminary data.</text>
</comment>
<accession>A0A316EEU7</accession>
<proteinExistence type="predicted"/>
<dbReference type="EMBL" id="QGGO01000005">
    <property type="protein sequence ID" value="PWK27843.1"/>
    <property type="molecule type" value="Genomic_DNA"/>
</dbReference>
<gene>
    <name evidence="1" type="ORF">LV89_01250</name>
</gene>
<dbReference type="InterPro" id="IPR025396">
    <property type="entry name" value="DUF4302"/>
</dbReference>
<evidence type="ECO:0000313" key="2">
    <source>
        <dbReference type="Proteomes" id="UP000245489"/>
    </source>
</evidence>
<sequence>MKKFLIYSILFQLVFFACKKSEIDPIFEESSNKRVTTQIEAYKKQLISSEYGWKGLYYPNGAKDGGYSFFLKFDANGNVSMYSDIDGFYYFTNGYDKAFTTTYQIKALQKPTLVFDSYSYLHELVNPDYNGGTGQLADLELAISSSTDAQINLVGNVHQTEMVLTKITKTESESLAKGGLASVFNNTYDYANTGKFLTLVFPTGEKSDLLINMSAKQLGLFYINKSGEVDVAYSAFSVTTTGIQLKDAISLYGIKFQELFWDDAKKLYYINVNNTRINITGTSKPALPFYYALGNLFVGFNMNPNIPTQTVEYKALYEKIKANVISLSTAAPVRVIGNVFLEYLPDDGVFALVVSYTRTNPDGTLVFNGAGVLYYQPSLDSKGNIKFTRLSTTATLSGGTLSSGISGIVSAGIKPLTDVLEGNTFLWDYDPTAERTAVLKSNGPQNISIKGLLY</sequence>
<organism evidence="1 2">
    <name type="scientific">Arcicella aurantiaca</name>
    <dbReference type="NCBI Taxonomy" id="591202"/>
    <lineage>
        <taxon>Bacteria</taxon>
        <taxon>Pseudomonadati</taxon>
        <taxon>Bacteroidota</taxon>
        <taxon>Cytophagia</taxon>
        <taxon>Cytophagales</taxon>
        <taxon>Flectobacillaceae</taxon>
        <taxon>Arcicella</taxon>
    </lineage>
</organism>
<name>A0A316EEU7_9BACT</name>
<protein>
    <submittedName>
        <fullName evidence="1">Uncharacterized protein DUF4302</fullName>
    </submittedName>
</protein>
<evidence type="ECO:0000313" key="1">
    <source>
        <dbReference type="EMBL" id="PWK27843.1"/>
    </source>
</evidence>
<dbReference type="AlphaFoldDB" id="A0A316EEU7"/>
<dbReference type="Proteomes" id="UP000245489">
    <property type="component" value="Unassembled WGS sequence"/>
</dbReference>